<comment type="similarity">
    <text evidence="2">Belongs to the cation diffusion facilitator (CDF) transporter (TC 2.A.4) family.</text>
</comment>
<dbReference type="OrthoDB" id="9806522at2"/>
<reference evidence="9 10" key="1">
    <citation type="submission" date="2015-05" db="EMBL/GenBank/DDBJ databases">
        <title>Complete genome sequence of Corynebacterium epidermidicanis DSM 45586, isolated from the skin of a dog suffering from pruritus.</title>
        <authorList>
            <person name="Ruckert C."/>
            <person name="Albersmeier A."/>
            <person name="Winkler A."/>
            <person name="Tauch A."/>
        </authorList>
    </citation>
    <scope>NUCLEOTIDE SEQUENCE [LARGE SCALE GENOMIC DNA]</scope>
    <source>
        <strain evidence="9 10">DSM 45586</strain>
    </source>
</reference>
<evidence type="ECO:0000313" key="9">
    <source>
        <dbReference type="EMBL" id="AKK04250.1"/>
    </source>
</evidence>
<evidence type="ECO:0000259" key="8">
    <source>
        <dbReference type="Pfam" id="PF01545"/>
    </source>
</evidence>
<dbReference type="InterPro" id="IPR050291">
    <property type="entry name" value="CDF_Transporter"/>
</dbReference>
<name>A0A0G3GUR7_9CORY</name>
<dbReference type="InterPro" id="IPR058533">
    <property type="entry name" value="Cation_efflux_TM"/>
</dbReference>
<dbReference type="SUPFAM" id="SSF161111">
    <property type="entry name" value="Cation efflux protein transmembrane domain-like"/>
    <property type="match status" value="1"/>
</dbReference>
<dbReference type="PANTHER" id="PTHR43840">
    <property type="entry name" value="MITOCHONDRIAL METAL TRANSPORTER 1-RELATED"/>
    <property type="match status" value="1"/>
</dbReference>
<dbReference type="PANTHER" id="PTHR43840:SF15">
    <property type="entry name" value="MITOCHONDRIAL METAL TRANSPORTER 1-RELATED"/>
    <property type="match status" value="1"/>
</dbReference>
<dbReference type="NCBIfam" id="TIGR01297">
    <property type="entry name" value="CDF"/>
    <property type="match status" value="1"/>
</dbReference>
<evidence type="ECO:0000256" key="4">
    <source>
        <dbReference type="ARBA" id="ARBA00022692"/>
    </source>
</evidence>
<feature type="transmembrane region" description="Helical" evidence="7">
    <location>
        <begin position="123"/>
        <end position="147"/>
    </location>
</feature>
<dbReference type="PATRIC" id="fig|1050174.4.peg.2451"/>
<comment type="subcellular location">
    <subcellularLocation>
        <location evidence="1">Membrane</location>
        <topology evidence="1">Multi-pass membrane protein</topology>
    </subcellularLocation>
</comment>
<keyword evidence="6 7" id="KW-0472">Membrane</keyword>
<protein>
    <submittedName>
        <fullName evidence="9">Cation diffusion facilitator family transporter</fullName>
    </submittedName>
</protein>
<keyword evidence="4 7" id="KW-0812">Transmembrane</keyword>
<keyword evidence="10" id="KW-1185">Reference proteome</keyword>
<sequence>MNSLPKQRAEALKKAIRLQWISIAVVIVTVAIVGVVAGQSQAMKAAWVEDLLALVPPIAFLVAAHVSKRPPSEKFPYGFHRAVGIAHLVAGFTLLAMGGLLAYESVSGLVTQEKPPIGLTVVAGHAVWAGWPMIVVMLLSIAPPMILGRLKMKLAEQLHDKVLYADADMNKADWTTGLGTAIGIFGVGFGLWWMDAAVATLVSLSIIKDGVTNVKAAVSDLMDTRVTTFDEKVPALLHEVDRRIQELDWVAASNTRIRDQGHVFHSETFVVPRSEPTLQQLNDARSMLTDLDWKMHDVVIVPVRALPEY</sequence>
<keyword evidence="3" id="KW-0813">Transport</keyword>
<evidence type="ECO:0000256" key="1">
    <source>
        <dbReference type="ARBA" id="ARBA00004141"/>
    </source>
</evidence>
<accession>A0A0G3GUR7</accession>
<dbReference type="Proteomes" id="UP000035368">
    <property type="component" value="Chromosome"/>
</dbReference>
<feature type="transmembrane region" description="Helical" evidence="7">
    <location>
        <begin position="20"/>
        <end position="39"/>
    </location>
</feature>
<dbReference type="RefSeq" id="WP_047241120.1">
    <property type="nucleotide sequence ID" value="NZ_CP011541.1"/>
</dbReference>
<proteinExistence type="inferred from homology"/>
<dbReference type="Gene3D" id="1.20.1510.10">
    <property type="entry name" value="Cation efflux protein transmembrane domain"/>
    <property type="match status" value="1"/>
</dbReference>
<dbReference type="KEGG" id="cei:CEPID_12135"/>
<dbReference type="InterPro" id="IPR027469">
    <property type="entry name" value="Cation_efflux_TMD_sf"/>
</dbReference>
<feature type="domain" description="Cation efflux protein transmembrane" evidence="8">
    <location>
        <begin position="21"/>
        <end position="222"/>
    </location>
</feature>
<gene>
    <name evidence="9" type="ORF">CEPID_12135</name>
</gene>
<evidence type="ECO:0000256" key="2">
    <source>
        <dbReference type="ARBA" id="ARBA00008114"/>
    </source>
</evidence>
<dbReference type="Pfam" id="PF01545">
    <property type="entry name" value="Cation_efflux"/>
    <property type="match status" value="1"/>
</dbReference>
<dbReference type="EMBL" id="CP011541">
    <property type="protein sequence ID" value="AKK04250.1"/>
    <property type="molecule type" value="Genomic_DNA"/>
</dbReference>
<evidence type="ECO:0000313" key="10">
    <source>
        <dbReference type="Proteomes" id="UP000035368"/>
    </source>
</evidence>
<feature type="transmembrane region" description="Helical" evidence="7">
    <location>
        <begin position="79"/>
        <end position="103"/>
    </location>
</feature>
<evidence type="ECO:0000256" key="7">
    <source>
        <dbReference type="SAM" id="Phobius"/>
    </source>
</evidence>
<evidence type="ECO:0000256" key="3">
    <source>
        <dbReference type="ARBA" id="ARBA00022448"/>
    </source>
</evidence>
<organism evidence="9 10">
    <name type="scientific">Corynebacterium epidermidicanis</name>
    <dbReference type="NCBI Taxonomy" id="1050174"/>
    <lineage>
        <taxon>Bacteria</taxon>
        <taxon>Bacillati</taxon>
        <taxon>Actinomycetota</taxon>
        <taxon>Actinomycetes</taxon>
        <taxon>Mycobacteriales</taxon>
        <taxon>Corynebacteriaceae</taxon>
        <taxon>Corynebacterium</taxon>
    </lineage>
</organism>
<dbReference type="InterPro" id="IPR002524">
    <property type="entry name" value="Cation_efflux"/>
</dbReference>
<evidence type="ECO:0000256" key="5">
    <source>
        <dbReference type="ARBA" id="ARBA00022989"/>
    </source>
</evidence>
<dbReference type="AlphaFoldDB" id="A0A0G3GUR7"/>
<dbReference type="GO" id="GO:0016020">
    <property type="term" value="C:membrane"/>
    <property type="evidence" value="ECO:0007669"/>
    <property type="project" value="UniProtKB-SubCell"/>
</dbReference>
<keyword evidence="5 7" id="KW-1133">Transmembrane helix</keyword>
<evidence type="ECO:0000256" key="6">
    <source>
        <dbReference type="ARBA" id="ARBA00023136"/>
    </source>
</evidence>
<dbReference type="GO" id="GO:0008324">
    <property type="term" value="F:monoatomic cation transmembrane transporter activity"/>
    <property type="evidence" value="ECO:0007669"/>
    <property type="project" value="InterPro"/>
</dbReference>
<dbReference type="STRING" id="1050174.CEPID_12135"/>